<proteinExistence type="predicted"/>
<reference evidence="5" key="1">
    <citation type="submission" date="2018-08" db="EMBL/GenBank/DDBJ databases">
        <title>Mucilaginibacter sp. MYSH2.</title>
        <authorList>
            <person name="Seo T."/>
        </authorList>
    </citation>
    <scope>NUCLEOTIDE SEQUENCE [LARGE SCALE GENOMIC DNA]</scope>
    <source>
        <strain evidence="5">KIRAN</strain>
    </source>
</reference>
<dbReference type="InterPro" id="IPR051172">
    <property type="entry name" value="Chlamydia_OmcB"/>
</dbReference>
<feature type="domain" description="DUF11" evidence="2">
    <location>
        <begin position="905"/>
        <end position="1020"/>
    </location>
</feature>
<dbReference type="PANTHER" id="PTHR34819">
    <property type="entry name" value="LARGE CYSTEINE-RICH PERIPLASMIC PROTEIN OMCB"/>
    <property type="match status" value="1"/>
</dbReference>
<feature type="transmembrane region" description="Helical" evidence="1">
    <location>
        <begin position="21"/>
        <end position="38"/>
    </location>
</feature>
<evidence type="ECO:0000259" key="3">
    <source>
        <dbReference type="Pfam" id="PF18962"/>
    </source>
</evidence>
<evidence type="ECO:0000313" key="4">
    <source>
        <dbReference type="EMBL" id="RIJ34269.1"/>
    </source>
</evidence>
<dbReference type="Proteomes" id="UP000266005">
    <property type="component" value="Unassembled WGS sequence"/>
</dbReference>
<dbReference type="Gene3D" id="2.60.40.10">
    <property type="entry name" value="Immunoglobulins"/>
    <property type="match status" value="4"/>
</dbReference>
<dbReference type="Gene3D" id="4.10.1080.10">
    <property type="entry name" value="TSP type-3 repeat"/>
    <property type="match status" value="1"/>
</dbReference>
<keyword evidence="1" id="KW-1133">Transmembrane helix</keyword>
<keyword evidence="1" id="KW-0812">Transmembrane</keyword>
<sequence>MELCRHKQSYRISLIQFMKQILRLQLLVMLLLPFWALAEGSKQLTPNTTGTTANLADHNNTRAGFLAHDANFPSQAGVSASSLSFLKPRGYSYNGATYSEDHRLYVRVLPGEQLHYGVHRTLHDQGSGNQGDLIITVRYRKANGTEVLVGSTTLTRDRTSSRHMLLANSQDGVIETAQQAQNGPAYKAGANGYRSLSVTNEGAAGDVRDYFFEFTQTGESAMSEGQRFSVYDFWDFTVYDAGKNEKPGRLYSKLWSFSAGGTNNVFSKNFNMYPLIPSEDQADRYYVKKLELAGIAPQNFFRFVTNRYGADTNVGSTIEARRKSQNAQRDYPEFNNFVNNPDQNIWPSATAPEFNVSSTTTCNTNTGGGKVTFSAYSSERSTFLVLVNLNGQTGYQPGTTDVLLELNGPKGNKTIEWNGLNGRGEVVAKKTSVQYYFKNASAAVHFPMWDAETNVGGFRVEDVRPLAGSNYNGELYWDDSNLSTTAFPAPQSELFGVASSGGVHGWGNTTNNTLAGDLKLVNTWTYGYTNSKTESTTFEYDCSADVGVTQTVSAGPYTTTKPVTYTIVVTNYGPVAATGVSVTDKLDATKLQFISASDAAYNSSTGIWTIGTLAVGASKTLTLTAQPKVIGDIVTTATKASSEQDNVATNNSQSVTISVVSAADIQVLNTVPKTTYNNGEVVPYTLKVKNLGPSAATGVAITDKLPDGLTLEGAAPAGYNASTGIWTVGNLAVNEERTLILNAKASKLGTITTTASLNDRSAHQLDENSSNNTSANTITVGPSADVEVSSAVSNNVPKQNQVVTFTITAKNNGPNNATNVVLTNAVPAGLQVVSQSITAGSFNSSNNTWTVGSIPSGTTHTLQLVARAVAVGTHTVTSAQTHTENDAVVANNSASSSVTVSPTADVAVTNTISPVKASYANGESVTYTIVVTNNGPSAATNVSVLDKLPASLTIVNPTSASKGSYDTATGTWTVGSLASGASETLTLRATINQSAVITTTATQSHTEYDDVNGNNSASNSIRSGSGTVTADINVEVTASTAQSYTGENITFTTRLTNTGPDAATNLALSARIPAGMSLVSATPKIGTYDSTTGRWTVGQLASGTYTELIMVLRANSDTSAPGDKTYTVTANELVLTESQGSDVYKNTDSKAVVVSKSGDLKTSISVTGDVGGVYYNGLTEATFTLTVTNNGPDRLTNLVGRDTRTGAITFTSTPVASDGSTYNPTTGEWRIPSLEVGASTTLVVKGKPNTTGRLFLGGEKTSQDQHDPNLSNDKAIALIEVAPVAELEVTNTVAAGPYYTGQNTTFTVKVKNNGPDAATGVKIQDKLPAGLEFVSYTSTAGTYDAATGIWTLGTNVLPGGANAQSLILTVKPTSTANYITTASVSTAGEYDGNTANNSQSASVQASAAADITVSSTIVSGPYYIGEKYQLTLTASNLGPDAATGVEVRNVLSEGLLLDAGSTVTDAGTSYDAATGVWTIGNLANNQSKRLTLTVSPATSDKQTFTSTKIAANEHDINGGNTANGNNIYTLSFSVTDRPAVLNQLVTSKHFLSFSTGELLATFADPDGVIENATLVNMGGNLPAGIELHQNGDILVRDKHAIKPGDYTLTIKTIDAEGGSTEQNVTYTITNDWDNDGINDADDIDDNNDGITDIISGNGVDPLGDDDGDGKLNYHDRDFIHPVYGVFRDINNDDVNDVFDMDLDRRINSLDADIDGDGIANVLEANSGKIPEGNIYAPNSGTITGPVSANGMPVAAQTTGNSGIAKFDMPDSDGDSFMDFMDLDADNDGILDNLEAQTTDGFINKVLLDSDRDGINDAYDPDHGGQSITPVDTDGDKIPDYLDLDSDDDEAPDFEEAFDDDRDGFAQNDMIIRAARFEESMGVGYYTDEDKNKNKVPDWLDKIDGKPAYLVPESGHYYDTDQDGFVDLLDTDAGGRPAALQRTGNEEYDFRDQATITPLPVTLAMFRAKVAKNGVLLEWSTATEINNDRFVLERSLDGKLFNAIGWVKGVGNSNATLKYKFLDATVPSGVTYYRLKQLDFDGKYEYSTVVSVNVSTAIDNQSRKGIVYPNPTSGIVTLNLSALPEGDYNLTVFGINGKQVRQLVVKSQVEQQLDLSNLAVGKYVVRIQGADFVQHISLILK</sequence>
<feature type="domain" description="DUF11" evidence="2">
    <location>
        <begin position="785"/>
        <end position="898"/>
    </location>
</feature>
<feature type="domain" description="DUF11" evidence="2">
    <location>
        <begin position="1031"/>
        <end position="1132"/>
    </location>
</feature>
<dbReference type="InterPro" id="IPR028974">
    <property type="entry name" value="TSP_type-3_rpt"/>
</dbReference>
<gene>
    <name evidence="4" type="ORF">D1627_15200</name>
</gene>
<dbReference type="InterPro" id="IPR013783">
    <property type="entry name" value="Ig-like_fold"/>
</dbReference>
<accession>A0A399RW42</accession>
<dbReference type="EMBL" id="QWGE01000005">
    <property type="protein sequence ID" value="RIJ34269.1"/>
    <property type="molecule type" value="Genomic_DNA"/>
</dbReference>
<keyword evidence="5" id="KW-1185">Reference proteome</keyword>
<dbReference type="Gene3D" id="2.60.40.1170">
    <property type="entry name" value="Mu homology domain, subdomain B"/>
    <property type="match status" value="2"/>
</dbReference>
<keyword evidence="1" id="KW-0472">Membrane</keyword>
<dbReference type="InterPro" id="IPR047589">
    <property type="entry name" value="DUF11_rpt"/>
</dbReference>
<feature type="domain" description="DUF11" evidence="2">
    <location>
        <begin position="545"/>
        <end position="657"/>
    </location>
</feature>
<dbReference type="GO" id="GO:0005509">
    <property type="term" value="F:calcium ion binding"/>
    <property type="evidence" value="ECO:0007669"/>
    <property type="project" value="InterPro"/>
</dbReference>
<feature type="domain" description="DUF11" evidence="2">
    <location>
        <begin position="1170"/>
        <end position="1277"/>
    </location>
</feature>
<organism evidence="4 5">
    <name type="scientific">Pontibacter oryzae</name>
    <dbReference type="NCBI Taxonomy" id="2304593"/>
    <lineage>
        <taxon>Bacteria</taxon>
        <taxon>Pseudomonadati</taxon>
        <taxon>Bacteroidota</taxon>
        <taxon>Cytophagia</taxon>
        <taxon>Cytophagales</taxon>
        <taxon>Hymenobacteraceae</taxon>
        <taxon>Pontibacter</taxon>
    </lineage>
</organism>
<dbReference type="Pfam" id="PF01345">
    <property type="entry name" value="DUF11"/>
    <property type="match status" value="8"/>
</dbReference>
<protein>
    <submittedName>
        <fullName evidence="4">DUF11 domain-containing protein</fullName>
    </submittedName>
</protein>
<dbReference type="InterPro" id="IPR026444">
    <property type="entry name" value="Secre_tail"/>
</dbReference>
<dbReference type="Pfam" id="PF18962">
    <property type="entry name" value="Por_Secre_tail"/>
    <property type="match status" value="1"/>
</dbReference>
<dbReference type="NCBIfam" id="TIGR04183">
    <property type="entry name" value="Por_Secre_tail"/>
    <property type="match status" value="1"/>
</dbReference>
<evidence type="ECO:0000313" key="5">
    <source>
        <dbReference type="Proteomes" id="UP000266005"/>
    </source>
</evidence>
<dbReference type="PANTHER" id="PTHR34819:SF3">
    <property type="entry name" value="CELL SURFACE PROTEIN"/>
    <property type="match status" value="1"/>
</dbReference>
<feature type="domain" description="DUF11" evidence="2">
    <location>
        <begin position="664"/>
        <end position="778"/>
    </location>
</feature>
<evidence type="ECO:0000259" key="2">
    <source>
        <dbReference type="Pfam" id="PF01345"/>
    </source>
</evidence>
<comment type="caution">
    <text evidence="4">The sequence shown here is derived from an EMBL/GenBank/DDBJ whole genome shotgun (WGS) entry which is preliminary data.</text>
</comment>
<feature type="domain" description="DUF11" evidence="2">
    <location>
        <begin position="1410"/>
        <end position="1520"/>
    </location>
</feature>
<evidence type="ECO:0000256" key="1">
    <source>
        <dbReference type="SAM" id="Phobius"/>
    </source>
</evidence>
<name>A0A399RW42_9BACT</name>
<dbReference type="InterPro" id="IPR001434">
    <property type="entry name" value="OmcB-like_DUF11"/>
</dbReference>
<dbReference type="NCBIfam" id="TIGR01451">
    <property type="entry name" value="B_ant_repeat"/>
    <property type="match status" value="6"/>
</dbReference>
<feature type="domain" description="DUF11" evidence="2">
    <location>
        <begin position="1287"/>
        <end position="1403"/>
    </location>
</feature>
<feature type="domain" description="Secretion system C-terminal sorting" evidence="3">
    <location>
        <begin position="2066"/>
        <end position="2129"/>
    </location>
</feature>